<organism evidence="2 3">
    <name type="scientific">Steinernema glaseri</name>
    <dbReference type="NCBI Taxonomy" id="37863"/>
    <lineage>
        <taxon>Eukaryota</taxon>
        <taxon>Metazoa</taxon>
        <taxon>Ecdysozoa</taxon>
        <taxon>Nematoda</taxon>
        <taxon>Chromadorea</taxon>
        <taxon>Rhabditida</taxon>
        <taxon>Tylenchina</taxon>
        <taxon>Panagrolaimomorpha</taxon>
        <taxon>Strongyloidoidea</taxon>
        <taxon>Steinernematidae</taxon>
        <taxon>Steinernema</taxon>
    </lineage>
</organism>
<dbReference type="PANTHER" id="PTHR48090">
    <property type="entry name" value="UNDECAPRENYL-PHOSPHATE 4-DEOXY-4-FORMAMIDO-L-ARABINOSE TRANSFERASE-RELATED"/>
    <property type="match status" value="1"/>
</dbReference>
<accession>A0A1I8AQ81</accession>
<dbReference type="SUPFAM" id="SSF53448">
    <property type="entry name" value="Nucleotide-diphospho-sugar transferases"/>
    <property type="match status" value="1"/>
</dbReference>
<proteinExistence type="predicted"/>
<dbReference type="InterPro" id="IPR050256">
    <property type="entry name" value="Glycosyltransferase_2"/>
</dbReference>
<evidence type="ECO:0000259" key="1">
    <source>
        <dbReference type="Pfam" id="PF00535"/>
    </source>
</evidence>
<dbReference type="PANTHER" id="PTHR48090:SF7">
    <property type="entry name" value="RFBJ PROTEIN"/>
    <property type="match status" value="1"/>
</dbReference>
<feature type="domain" description="Glycosyltransferase 2-like" evidence="1">
    <location>
        <begin position="11"/>
        <end position="113"/>
    </location>
</feature>
<dbReference type="WBParaSite" id="L893_g7757.t1">
    <property type="protein sequence ID" value="L893_g7757.t1"/>
    <property type="gene ID" value="L893_g7757"/>
</dbReference>
<evidence type="ECO:0000313" key="2">
    <source>
        <dbReference type="Proteomes" id="UP000095287"/>
    </source>
</evidence>
<evidence type="ECO:0000313" key="3">
    <source>
        <dbReference type="WBParaSite" id="L893_g7757.t1"/>
    </source>
</evidence>
<protein>
    <submittedName>
        <fullName evidence="3">Glyco_trans_2-like domain-containing protein</fullName>
    </submittedName>
</protein>
<dbReference type="InterPro" id="IPR029044">
    <property type="entry name" value="Nucleotide-diphossugar_trans"/>
</dbReference>
<sequence length="151" mass="16727">MPPRSEHHIALILPCYNEEAAIATVIQDFQKVLPSISIYGFDNNSTYRRTQEAARSAGTTVFQVQNQGKSTVVRRMFANIAADYYIMADGDATYDASCASDMVSLLIANNLDMLKERCPMEKWTRPMGLTQRGLTASCRPITTGYASYAPS</sequence>
<dbReference type="Gene3D" id="3.90.550.10">
    <property type="entry name" value="Spore Coat Polysaccharide Biosynthesis Protein SpsA, Chain A"/>
    <property type="match status" value="1"/>
</dbReference>
<dbReference type="Proteomes" id="UP000095287">
    <property type="component" value="Unplaced"/>
</dbReference>
<reference evidence="3" key="1">
    <citation type="submission" date="2016-11" db="UniProtKB">
        <authorList>
            <consortium name="WormBaseParasite"/>
        </authorList>
    </citation>
    <scope>IDENTIFICATION</scope>
</reference>
<dbReference type="Pfam" id="PF00535">
    <property type="entry name" value="Glycos_transf_2"/>
    <property type="match status" value="1"/>
</dbReference>
<name>A0A1I8AQ81_9BILA</name>
<keyword evidence="2" id="KW-1185">Reference proteome</keyword>
<dbReference type="InterPro" id="IPR001173">
    <property type="entry name" value="Glyco_trans_2-like"/>
</dbReference>
<dbReference type="AlphaFoldDB" id="A0A1I8AQ81"/>